<dbReference type="InParanoid" id="A0A2H3E3C5"/>
<protein>
    <submittedName>
        <fullName evidence="1">Uncharacterized protein</fullName>
    </submittedName>
</protein>
<accession>A0A2H3E3C5</accession>
<gene>
    <name evidence="1" type="ORF">ARMGADRAFT_232476</name>
</gene>
<reference evidence="2" key="1">
    <citation type="journal article" date="2017" name="Nat. Ecol. Evol.">
        <title>Genome expansion and lineage-specific genetic innovations in the forest pathogenic fungi Armillaria.</title>
        <authorList>
            <person name="Sipos G."/>
            <person name="Prasanna A.N."/>
            <person name="Walter M.C."/>
            <person name="O'Connor E."/>
            <person name="Balint B."/>
            <person name="Krizsan K."/>
            <person name="Kiss B."/>
            <person name="Hess J."/>
            <person name="Varga T."/>
            <person name="Slot J."/>
            <person name="Riley R."/>
            <person name="Boka B."/>
            <person name="Rigling D."/>
            <person name="Barry K."/>
            <person name="Lee J."/>
            <person name="Mihaltcheva S."/>
            <person name="LaButti K."/>
            <person name="Lipzen A."/>
            <person name="Waldron R."/>
            <person name="Moloney N.M."/>
            <person name="Sperisen C."/>
            <person name="Kredics L."/>
            <person name="Vagvoelgyi C."/>
            <person name="Patrignani A."/>
            <person name="Fitzpatrick D."/>
            <person name="Nagy I."/>
            <person name="Doyle S."/>
            <person name="Anderson J.B."/>
            <person name="Grigoriev I.V."/>
            <person name="Gueldener U."/>
            <person name="Muensterkoetter M."/>
            <person name="Nagy L.G."/>
        </authorList>
    </citation>
    <scope>NUCLEOTIDE SEQUENCE [LARGE SCALE GENOMIC DNA]</scope>
    <source>
        <strain evidence="2">Ar21-2</strain>
    </source>
</reference>
<evidence type="ECO:0000313" key="1">
    <source>
        <dbReference type="EMBL" id="PBL01922.1"/>
    </source>
</evidence>
<evidence type="ECO:0000313" key="2">
    <source>
        <dbReference type="Proteomes" id="UP000217790"/>
    </source>
</evidence>
<dbReference type="AlphaFoldDB" id="A0A2H3E3C5"/>
<organism evidence="1 2">
    <name type="scientific">Armillaria gallica</name>
    <name type="common">Bulbous honey fungus</name>
    <name type="synonym">Armillaria bulbosa</name>
    <dbReference type="NCBI Taxonomy" id="47427"/>
    <lineage>
        <taxon>Eukaryota</taxon>
        <taxon>Fungi</taxon>
        <taxon>Dikarya</taxon>
        <taxon>Basidiomycota</taxon>
        <taxon>Agaricomycotina</taxon>
        <taxon>Agaricomycetes</taxon>
        <taxon>Agaricomycetidae</taxon>
        <taxon>Agaricales</taxon>
        <taxon>Marasmiineae</taxon>
        <taxon>Physalacriaceae</taxon>
        <taxon>Armillaria</taxon>
    </lineage>
</organism>
<proteinExistence type="predicted"/>
<keyword evidence="2" id="KW-1185">Reference proteome</keyword>
<dbReference type="EMBL" id="KZ293645">
    <property type="protein sequence ID" value="PBL01922.1"/>
    <property type="molecule type" value="Genomic_DNA"/>
</dbReference>
<sequence>MTRHKLFFWYSTVESHHSIISQVKIQAFYEGFCFRIKFVLVLVLCSVSCFSGCSDTDIDLGGAEVELAANASSPTLSLERSQPGSHSPV</sequence>
<dbReference type="Proteomes" id="UP000217790">
    <property type="component" value="Unassembled WGS sequence"/>
</dbReference>
<name>A0A2H3E3C5_ARMGA</name>